<proteinExistence type="predicted"/>
<evidence type="ECO:0000313" key="3">
    <source>
        <dbReference type="Proteomes" id="UP000054314"/>
    </source>
</evidence>
<reference evidence="2 3" key="1">
    <citation type="submission" date="2013-08" db="EMBL/GenBank/DDBJ databases">
        <title>Genome sequencing of Cellulomonas bogoriensis 69B4.</title>
        <authorList>
            <person name="Chen F."/>
            <person name="Li Y."/>
            <person name="Wang G."/>
        </authorList>
    </citation>
    <scope>NUCLEOTIDE SEQUENCE [LARGE SCALE GENOMIC DNA]</scope>
    <source>
        <strain evidence="2 3">69B4</strain>
    </source>
</reference>
<keyword evidence="3" id="KW-1185">Reference proteome</keyword>
<sequence length="128" mass="13327">MTMRTMLQDLTDVGPAGGPAPAWPQDLTSSDRHHGALRGGPGGLDLEAAAWVLGVDPLDVRRALRGGSTLSDLAADRDVDLQDLVHVLTLAATARVTTAVAAGHLDPGEAHALTVDLADHVDHHVRTP</sequence>
<evidence type="ECO:0000313" key="2">
    <source>
        <dbReference type="EMBL" id="KGM08415.1"/>
    </source>
</evidence>
<gene>
    <name evidence="2" type="ORF">N869_11805</name>
</gene>
<comment type="caution">
    <text evidence="2">The sequence shown here is derived from an EMBL/GenBank/DDBJ whole genome shotgun (WGS) entry which is preliminary data.</text>
</comment>
<dbReference type="EMBL" id="AXCZ01000343">
    <property type="protein sequence ID" value="KGM08415.1"/>
    <property type="molecule type" value="Genomic_DNA"/>
</dbReference>
<accession>A0A0A0BKN3</accession>
<protein>
    <submittedName>
        <fullName evidence="2">Uncharacterized protein</fullName>
    </submittedName>
</protein>
<evidence type="ECO:0000256" key="1">
    <source>
        <dbReference type="SAM" id="MobiDB-lite"/>
    </source>
</evidence>
<organism evidence="2 3">
    <name type="scientific">Cellulomonas bogoriensis 69B4 = DSM 16987</name>
    <dbReference type="NCBI Taxonomy" id="1386082"/>
    <lineage>
        <taxon>Bacteria</taxon>
        <taxon>Bacillati</taxon>
        <taxon>Actinomycetota</taxon>
        <taxon>Actinomycetes</taxon>
        <taxon>Micrococcales</taxon>
        <taxon>Cellulomonadaceae</taxon>
        <taxon>Cellulomonas</taxon>
    </lineage>
</organism>
<name>A0A0A0BKN3_9CELL</name>
<dbReference type="Proteomes" id="UP000054314">
    <property type="component" value="Unassembled WGS sequence"/>
</dbReference>
<dbReference type="AlphaFoldDB" id="A0A0A0BKN3"/>
<feature type="region of interest" description="Disordered" evidence="1">
    <location>
        <begin position="11"/>
        <end position="40"/>
    </location>
</feature>